<comment type="caution">
    <text evidence="3">The sequence shown here is derived from an EMBL/GenBank/DDBJ whole genome shotgun (WGS) entry which is preliminary data.</text>
</comment>
<evidence type="ECO:0000256" key="2">
    <source>
        <dbReference type="SAM" id="Phobius"/>
    </source>
</evidence>
<feature type="transmembrane region" description="Helical" evidence="2">
    <location>
        <begin position="147"/>
        <end position="165"/>
    </location>
</feature>
<feature type="compositionally biased region" description="Acidic residues" evidence="1">
    <location>
        <begin position="208"/>
        <end position="219"/>
    </location>
</feature>
<sequence>MSGPAASSDLPTTSSSSSSSSSSIDDSVSSLLVYWLYPLQPFQKIQYDSTPLLSGLNKVEAGAPMSTSVLVCGRRPPQFIFYAISGTLCDVIQLALDFAFAFTTGWDGTMTWAVSFWLSIIFRHTSHRYIVFGGYTGGYASSLTRMYISYTGIVIISTVFNYFMIRSGVNRWKAWAITVIWTGVINFFIVKAVWALGGKKAKAKKGEEGEEEEESLLLDENDKGHKKNTSSLFNLVKSKLPSSPGSTTKSKSKKDDVESGKGNGNIEDKINNNNGGEHVYHRNRIDTGD</sequence>
<feature type="region of interest" description="Disordered" evidence="1">
    <location>
        <begin position="1"/>
        <end position="23"/>
    </location>
</feature>
<organism evidence="3 4">
    <name type="scientific">Triparma strigata</name>
    <dbReference type="NCBI Taxonomy" id="1606541"/>
    <lineage>
        <taxon>Eukaryota</taxon>
        <taxon>Sar</taxon>
        <taxon>Stramenopiles</taxon>
        <taxon>Ochrophyta</taxon>
        <taxon>Bolidophyceae</taxon>
        <taxon>Parmales</taxon>
        <taxon>Triparmaceae</taxon>
        <taxon>Triparma</taxon>
    </lineage>
</organism>
<proteinExistence type="predicted"/>
<feature type="region of interest" description="Disordered" evidence="1">
    <location>
        <begin position="204"/>
        <end position="289"/>
    </location>
</feature>
<evidence type="ECO:0000313" key="3">
    <source>
        <dbReference type="EMBL" id="GMH74782.1"/>
    </source>
</evidence>
<keyword evidence="2" id="KW-0812">Transmembrane</keyword>
<dbReference type="OrthoDB" id="199351at2759"/>
<protein>
    <recommendedName>
        <fullName evidence="5">GtrA-like protein domain-containing protein</fullName>
    </recommendedName>
</protein>
<feature type="transmembrane region" description="Helical" evidence="2">
    <location>
        <begin position="109"/>
        <end position="126"/>
    </location>
</feature>
<accession>A0A9W7ASN4</accession>
<feature type="transmembrane region" description="Helical" evidence="2">
    <location>
        <begin position="177"/>
        <end position="196"/>
    </location>
</feature>
<dbReference type="AlphaFoldDB" id="A0A9W7ASN4"/>
<feature type="compositionally biased region" description="Basic and acidic residues" evidence="1">
    <location>
        <begin position="278"/>
        <end position="289"/>
    </location>
</feature>
<dbReference type="EMBL" id="BRXY01000182">
    <property type="protein sequence ID" value="GMH74782.1"/>
    <property type="molecule type" value="Genomic_DNA"/>
</dbReference>
<name>A0A9W7ASN4_9STRA</name>
<evidence type="ECO:0000313" key="4">
    <source>
        <dbReference type="Proteomes" id="UP001165085"/>
    </source>
</evidence>
<evidence type="ECO:0008006" key="5">
    <source>
        <dbReference type="Google" id="ProtNLM"/>
    </source>
</evidence>
<keyword evidence="4" id="KW-1185">Reference proteome</keyword>
<gene>
    <name evidence="3" type="ORF">TrST_g5924</name>
</gene>
<dbReference type="Proteomes" id="UP001165085">
    <property type="component" value="Unassembled WGS sequence"/>
</dbReference>
<keyword evidence="2" id="KW-1133">Transmembrane helix</keyword>
<reference evidence="4" key="1">
    <citation type="journal article" date="2023" name="Commun. Biol.">
        <title>Genome analysis of Parmales, the sister group of diatoms, reveals the evolutionary specialization of diatoms from phago-mixotrophs to photoautotrophs.</title>
        <authorList>
            <person name="Ban H."/>
            <person name="Sato S."/>
            <person name="Yoshikawa S."/>
            <person name="Yamada K."/>
            <person name="Nakamura Y."/>
            <person name="Ichinomiya M."/>
            <person name="Sato N."/>
            <person name="Blanc-Mathieu R."/>
            <person name="Endo H."/>
            <person name="Kuwata A."/>
            <person name="Ogata H."/>
        </authorList>
    </citation>
    <scope>NUCLEOTIDE SEQUENCE [LARGE SCALE GENOMIC DNA]</scope>
    <source>
        <strain evidence="4">NIES 3701</strain>
    </source>
</reference>
<keyword evidence="2" id="KW-0472">Membrane</keyword>
<feature type="compositionally biased region" description="Low complexity" evidence="1">
    <location>
        <begin position="237"/>
        <end position="249"/>
    </location>
</feature>
<evidence type="ECO:0000256" key="1">
    <source>
        <dbReference type="SAM" id="MobiDB-lite"/>
    </source>
</evidence>
<feature type="compositionally biased region" description="Low complexity" evidence="1">
    <location>
        <begin position="7"/>
        <end position="23"/>
    </location>
</feature>